<sequence>MGACFRRCSMRETSSLLDIQVSSQKPMKSSKDNDYIFYVIEGVVNVRIHQTYYTVSTGRMFMVPRGKPPLFIV</sequence>
<dbReference type="AlphaFoldDB" id="A0A9P7W4H3"/>
<evidence type="ECO:0000259" key="1">
    <source>
        <dbReference type="Pfam" id="PF11699"/>
    </source>
</evidence>
<dbReference type="InterPro" id="IPR011051">
    <property type="entry name" value="RmlC_Cupin_sf"/>
</dbReference>
<name>A0A9P7W4H3_9AGAR</name>
<gene>
    <name evidence="2" type="ORF">BT62DRAFT_3950</name>
</gene>
<dbReference type="Pfam" id="PF11699">
    <property type="entry name" value="CENP-C_C"/>
    <property type="match status" value="1"/>
</dbReference>
<accession>A0A9P7W4H3</accession>
<feature type="domain" description="Mif2/CENP-C cupin" evidence="1">
    <location>
        <begin position="14"/>
        <end position="67"/>
    </location>
</feature>
<dbReference type="InterPro" id="IPR025974">
    <property type="entry name" value="Mif2/CENP-C_cupin"/>
</dbReference>
<dbReference type="Gene3D" id="2.60.120.10">
    <property type="entry name" value="Jelly Rolls"/>
    <property type="match status" value="1"/>
</dbReference>
<evidence type="ECO:0000313" key="3">
    <source>
        <dbReference type="Proteomes" id="UP000812287"/>
    </source>
</evidence>
<organism evidence="2 3">
    <name type="scientific">Guyanagaster necrorhizus</name>
    <dbReference type="NCBI Taxonomy" id="856835"/>
    <lineage>
        <taxon>Eukaryota</taxon>
        <taxon>Fungi</taxon>
        <taxon>Dikarya</taxon>
        <taxon>Basidiomycota</taxon>
        <taxon>Agaricomycotina</taxon>
        <taxon>Agaricomycetes</taxon>
        <taxon>Agaricomycetidae</taxon>
        <taxon>Agaricales</taxon>
        <taxon>Marasmiineae</taxon>
        <taxon>Physalacriaceae</taxon>
        <taxon>Guyanagaster</taxon>
    </lineage>
</organism>
<dbReference type="SUPFAM" id="SSF51182">
    <property type="entry name" value="RmlC-like cupins"/>
    <property type="match status" value="1"/>
</dbReference>
<reference evidence="2" key="1">
    <citation type="submission" date="2020-11" db="EMBL/GenBank/DDBJ databases">
        <title>Adaptations for nitrogen fixation in a non-lichenized fungal sporocarp promotes dispersal by wood-feeding termites.</title>
        <authorList>
            <consortium name="DOE Joint Genome Institute"/>
            <person name="Koch R.A."/>
            <person name="Yoon G."/>
            <person name="Arayal U."/>
            <person name="Lail K."/>
            <person name="Amirebrahimi M."/>
            <person name="Labutti K."/>
            <person name="Lipzen A."/>
            <person name="Riley R."/>
            <person name="Barry K."/>
            <person name="Henrissat B."/>
            <person name="Grigoriev I.V."/>
            <person name="Herr J.R."/>
            <person name="Aime M.C."/>
        </authorList>
    </citation>
    <scope>NUCLEOTIDE SEQUENCE</scope>
    <source>
        <strain evidence="2">MCA 3950</strain>
    </source>
</reference>
<evidence type="ECO:0000313" key="2">
    <source>
        <dbReference type="EMBL" id="KAG7452477.1"/>
    </source>
</evidence>
<comment type="caution">
    <text evidence="2">The sequence shown here is derived from an EMBL/GenBank/DDBJ whole genome shotgun (WGS) entry which is preliminary data.</text>
</comment>
<dbReference type="InterPro" id="IPR014710">
    <property type="entry name" value="RmlC-like_jellyroll"/>
</dbReference>
<keyword evidence="3" id="KW-1185">Reference proteome</keyword>
<protein>
    <recommendedName>
        <fullName evidence="1">Mif2/CENP-C cupin domain-containing protein</fullName>
    </recommendedName>
</protein>
<dbReference type="OrthoDB" id="1939643at2759"/>
<proteinExistence type="predicted"/>
<dbReference type="Proteomes" id="UP000812287">
    <property type="component" value="Unassembled WGS sequence"/>
</dbReference>
<dbReference type="RefSeq" id="XP_043045977.1">
    <property type="nucleotide sequence ID" value="XM_043180773.1"/>
</dbReference>
<dbReference type="GeneID" id="66103069"/>
<dbReference type="EMBL" id="MU250523">
    <property type="protein sequence ID" value="KAG7452477.1"/>
    <property type="molecule type" value="Genomic_DNA"/>
</dbReference>